<evidence type="ECO:0000313" key="2">
    <source>
        <dbReference type="EMBL" id="CAD8092270.1"/>
    </source>
</evidence>
<dbReference type="OrthoDB" id="304003at2759"/>
<dbReference type="Proteomes" id="UP000692954">
    <property type="component" value="Unassembled WGS sequence"/>
</dbReference>
<dbReference type="AlphaFoldDB" id="A0A8S1NIM7"/>
<accession>A0A8S1NIM7</accession>
<evidence type="ECO:0000256" key="1">
    <source>
        <dbReference type="SAM" id="MobiDB-lite"/>
    </source>
</evidence>
<reference evidence="2" key="1">
    <citation type="submission" date="2021-01" db="EMBL/GenBank/DDBJ databases">
        <authorList>
            <consortium name="Genoscope - CEA"/>
            <person name="William W."/>
        </authorList>
    </citation>
    <scope>NUCLEOTIDE SEQUENCE</scope>
</reference>
<dbReference type="EMBL" id="CAJJDN010000058">
    <property type="protein sequence ID" value="CAD8092270.1"/>
    <property type="molecule type" value="Genomic_DNA"/>
</dbReference>
<feature type="compositionally biased region" description="Basic residues" evidence="1">
    <location>
        <begin position="30"/>
        <end position="41"/>
    </location>
</feature>
<feature type="region of interest" description="Disordered" evidence="1">
    <location>
        <begin position="1"/>
        <end position="51"/>
    </location>
</feature>
<keyword evidence="3" id="KW-1185">Reference proteome</keyword>
<organism evidence="2 3">
    <name type="scientific">Paramecium sonneborni</name>
    <dbReference type="NCBI Taxonomy" id="65129"/>
    <lineage>
        <taxon>Eukaryota</taxon>
        <taxon>Sar</taxon>
        <taxon>Alveolata</taxon>
        <taxon>Ciliophora</taxon>
        <taxon>Intramacronucleata</taxon>
        <taxon>Oligohymenophorea</taxon>
        <taxon>Peniculida</taxon>
        <taxon>Parameciidae</taxon>
        <taxon>Paramecium</taxon>
    </lineage>
</organism>
<evidence type="ECO:0000313" key="3">
    <source>
        <dbReference type="Proteomes" id="UP000692954"/>
    </source>
</evidence>
<name>A0A8S1NIM7_9CILI</name>
<protein>
    <submittedName>
        <fullName evidence="2">Uncharacterized protein</fullName>
    </submittedName>
</protein>
<feature type="compositionally biased region" description="Polar residues" evidence="1">
    <location>
        <begin position="1"/>
        <end position="27"/>
    </location>
</feature>
<sequence length="352" mass="41571">MSQKSQINELKSYNHSYYRENNNQLERTNQKRNKNGKYKNNKRLDNNIKPVQSCCQDNDQFNSNNKNGNFQDSQENISFNQIQQNDQKDVIFCLDKQTPDQGIEKDNYQDQQFNQDVVKLNKQINDSQTSTDSFENKIGRRKSQIDWLNQTQIKKQNILKIHHETMQNIFAPCQLIHFDDDQILNEIEDIQKQKFSNIRIIECKYGTQKNIKKLKLIALEVLLQCSQCQKIIQVESNLIKQTHSPAIFIKHCDKTIRIDFLQNNNHNVNIVDKQRVEIAYLVGSQQEIVLTRAECVVICNCDNENDFTLTLEDPMQLNDGNYILLTNEPYRKLCRYCCREVIMQHCEFMIMS</sequence>
<comment type="caution">
    <text evidence="2">The sequence shown here is derived from an EMBL/GenBank/DDBJ whole genome shotgun (WGS) entry which is preliminary data.</text>
</comment>
<gene>
    <name evidence="2" type="ORF">PSON_ATCC_30995.1.T0580318</name>
</gene>
<proteinExistence type="predicted"/>